<dbReference type="EMBL" id="WLZY01000005">
    <property type="protein sequence ID" value="NDL58463.1"/>
    <property type="molecule type" value="Genomic_DNA"/>
</dbReference>
<proteinExistence type="predicted"/>
<keyword evidence="4" id="KW-1185">Reference proteome</keyword>
<dbReference type="Proteomes" id="UP000460435">
    <property type="component" value="Unassembled WGS sequence"/>
</dbReference>
<evidence type="ECO:0000256" key="2">
    <source>
        <dbReference type="SAM" id="Phobius"/>
    </source>
</evidence>
<evidence type="ECO:0000256" key="1">
    <source>
        <dbReference type="SAM" id="MobiDB-lite"/>
    </source>
</evidence>
<name>A0A7K3M579_9ACTN</name>
<keyword evidence="2" id="KW-0472">Membrane</keyword>
<evidence type="ECO:0000313" key="4">
    <source>
        <dbReference type="Proteomes" id="UP000460435"/>
    </source>
</evidence>
<keyword evidence="2" id="KW-0812">Transmembrane</keyword>
<feature type="transmembrane region" description="Helical" evidence="2">
    <location>
        <begin position="42"/>
        <end position="61"/>
    </location>
</feature>
<accession>A0A7K3M579</accession>
<keyword evidence="2" id="KW-1133">Transmembrane helix</keyword>
<evidence type="ECO:0000313" key="3">
    <source>
        <dbReference type="EMBL" id="NDL58463.1"/>
    </source>
</evidence>
<feature type="compositionally biased region" description="Low complexity" evidence="1">
    <location>
        <begin position="80"/>
        <end position="93"/>
    </location>
</feature>
<dbReference type="AlphaFoldDB" id="A0A7K3M579"/>
<organism evidence="3 4">
    <name type="scientific">Phytoactinopolyspora mesophila</name>
    <dbReference type="NCBI Taxonomy" id="2650750"/>
    <lineage>
        <taxon>Bacteria</taxon>
        <taxon>Bacillati</taxon>
        <taxon>Actinomycetota</taxon>
        <taxon>Actinomycetes</taxon>
        <taxon>Jiangellales</taxon>
        <taxon>Jiangellaceae</taxon>
        <taxon>Phytoactinopolyspora</taxon>
    </lineage>
</organism>
<sequence length="475" mass="50908">MNGFDDQLRNRLNALSGAIDDVHLAGAEAARHRAAQRTRRQVAAVGLSGVVIVALGVLAIGQGQLLTAPEPAHPTQTQSPTAVPTTPDTPDGTADPDRPDRAILTAAFLTTEDITPDGEPGDVLPEWSEVSTAQTPFDCAPTAEDGAEYVAYENTQDGQVGHFLQFIEETGEPVRRFSEIRAGFERCVRDREASAEDTYTGFSQIWNVGGLGDEAWMATYFDAAEEPADEFMETNVVHVQMVRTGNLISVVVNGGPGLDDNVDMDPDFLVTSADRLCGAFGTECVGDVTPERTDRQPIGDIDGWLTLDGVVQATGLDQLVEGSEPMKANDGAGPAGWALTYLPLDPEDDGATFFQRRFYQSADPGYLGVDQEIAVFPDDDTARAHYEDLIAAAAAYNEGGREVDNTGSVDEGDRAITTWRESDEEYGISFVFGIAVRDNAVTVVNHGIDSAAGHDVTADQMMDLLSRAADRLTTS</sequence>
<dbReference type="RefSeq" id="WP_162451168.1">
    <property type="nucleotide sequence ID" value="NZ_WLZY01000005.1"/>
</dbReference>
<protein>
    <submittedName>
        <fullName evidence="3">Uncharacterized protein</fullName>
    </submittedName>
</protein>
<reference evidence="3 4" key="1">
    <citation type="submission" date="2019-11" db="EMBL/GenBank/DDBJ databases">
        <authorList>
            <person name="Li X.-J."/>
            <person name="Feng X.-M."/>
        </authorList>
    </citation>
    <scope>NUCLEOTIDE SEQUENCE [LARGE SCALE GENOMIC DNA]</scope>
    <source>
        <strain evidence="3 4">XMNu-373</strain>
    </source>
</reference>
<feature type="region of interest" description="Disordered" evidence="1">
    <location>
        <begin position="69"/>
        <end position="99"/>
    </location>
</feature>
<comment type="caution">
    <text evidence="3">The sequence shown here is derived from an EMBL/GenBank/DDBJ whole genome shotgun (WGS) entry which is preliminary data.</text>
</comment>
<gene>
    <name evidence="3" type="ORF">F7O44_15445</name>
</gene>